<keyword evidence="2" id="KW-1185">Reference proteome</keyword>
<gene>
    <name evidence="1" type="ORF">GCM10019998_22950</name>
</gene>
<reference evidence="1 2" key="1">
    <citation type="journal article" date="2019" name="Int. J. Syst. Evol. Microbiol.">
        <title>The Global Catalogue of Microorganisms (GCM) 10K type strain sequencing project: providing services to taxonomists for standard genome sequencing and annotation.</title>
        <authorList>
            <consortium name="The Broad Institute Genomics Platform"/>
            <consortium name="The Broad Institute Genome Sequencing Center for Infectious Disease"/>
            <person name="Wu L."/>
            <person name="Ma J."/>
        </authorList>
    </citation>
    <scope>NUCLEOTIDE SEQUENCE [LARGE SCALE GENOMIC DNA]</scope>
    <source>
        <strain evidence="1 2">JCM 8736</strain>
    </source>
</reference>
<protein>
    <submittedName>
        <fullName evidence="1">AAA family ATPase</fullName>
    </submittedName>
</protein>
<organism evidence="1 2">
    <name type="scientific">Tetragenococcus solitarius</name>
    <dbReference type="NCBI Taxonomy" id="71453"/>
    <lineage>
        <taxon>Bacteria</taxon>
        <taxon>Bacillati</taxon>
        <taxon>Bacillota</taxon>
        <taxon>Bacilli</taxon>
        <taxon>Lactobacillales</taxon>
        <taxon>Enterococcaceae</taxon>
        <taxon>Tetragenococcus</taxon>
    </lineage>
</organism>
<dbReference type="InterPro" id="IPR027417">
    <property type="entry name" value="P-loop_NTPase"/>
</dbReference>
<accession>A0ABN3YD81</accession>
<dbReference type="SUPFAM" id="SSF52540">
    <property type="entry name" value="P-loop containing nucleoside triphosphate hydrolases"/>
    <property type="match status" value="1"/>
</dbReference>
<evidence type="ECO:0000313" key="1">
    <source>
        <dbReference type="EMBL" id="GAA3025870.1"/>
    </source>
</evidence>
<sequence length="170" mass="19929">MIIWINGAFGSGKTTIAKLLNAQIDNSFLYDPENIGDFLRNNLPQSIQKRDFQYYREWREWNVHLLKKMFNEYNGDIIAPMTLYKKEAFDGIIGELRRLEVPICHIQLEVSKNTILERLEERNPSLKAWGTERVDEILESFKKIPASEKINNDDVAKEDTVSNILDRIKR</sequence>
<dbReference type="EMBL" id="BAAAXQ010000076">
    <property type="protein sequence ID" value="GAA3025870.1"/>
    <property type="molecule type" value="Genomic_DNA"/>
</dbReference>
<comment type="caution">
    <text evidence="1">The sequence shown here is derived from an EMBL/GenBank/DDBJ whole genome shotgun (WGS) entry which is preliminary data.</text>
</comment>
<dbReference type="Gene3D" id="3.40.50.300">
    <property type="entry name" value="P-loop containing nucleotide triphosphate hydrolases"/>
    <property type="match status" value="1"/>
</dbReference>
<dbReference type="Pfam" id="PF13671">
    <property type="entry name" value="AAA_33"/>
    <property type="match status" value="1"/>
</dbReference>
<dbReference type="Proteomes" id="UP001501577">
    <property type="component" value="Unassembled WGS sequence"/>
</dbReference>
<proteinExistence type="predicted"/>
<evidence type="ECO:0000313" key="2">
    <source>
        <dbReference type="Proteomes" id="UP001501577"/>
    </source>
</evidence>
<name>A0ABN3YD81_9ENTE</name>
<dbReference type="RefSeq" id="WP_068708542.1">
    <property type="nucleotide sequence ID" value="NZ_BAAAXQ010000076.1"/>
</dbReference>